<organism evidence="11">
    <name type="scientific">uncultured bacterium URE4</name>
    <dbReference type="NCBI Taxonomy" id="581112"/>
    <lineage>
        <taxon>Bacteria</taxon>
        <taxon>environmental samples</taxon>
    </lineage>
</organism>
<keyword evidence="4 5" id="KW-0326">Glycosidase</keyword>
<dbReference type="AlphaFoldDB" id="C0K009"/>
<dbReference type="PIRSF" id="PIRSF026534">
    <property type="entry name" value="Endo_alpha-L-arabinosidase"/>
    <property type="match status" value="1"/>
</dbReference>
<feature type="active site" description="Proton acceptor" evidence="6">
    <location>
        <position position="39"/>
    </location>
</feature>
<dbReference type="PANTHER" id="PTHR43301:SF3">
    <property type="entry name" value="ARABINAN ENDO-1,5-ALPHA-L-ARABINOSIDASE A-RELATED"/>
    <property type="match status" value="1"/>
</dbReference>
<dbReference type="GO" id="GO:0031222">
    <property type="term" value="P:arabinan catabolic process"/>
    <property type="evidence" value="ECO:0007669"/>
    <property type="project" value="UniProtKB-UniPathway"/>
</dbReference>
<feature type="region of interest" description="Disordered" evidence="9">
    <location>
        <begin position="206"/>
        <end position="231"/>
    </location>
</feature>
<evidence type="ECO:0000256" key="3">
    <source>
        <dbReference type="ARBA" id="ARBA00022801"/>
    </source>
</evidence>
<evidence type="ECO:0000256" key="7">
    <source>
        <dbReference type="PIRSR" id="PIRSR026534-2"/>
    </source>
</evidence>
<evidence type="ECO:0000256" key="9">
    <source>
        <dbReference type="SAM" id="MobiDB-lite"/>
    </source>
</evidence>
<evidence type="ECO:0000256" key="5">
    <source>
        <dbReference type="PIRNR" id="PIRNR026534"/>
    </source>
</evidence>
<dbReference type="PANTHER" id="PTHR43301">
    <property type="entry name" value="ARABINAN ENDO-1,5-ALPHA-L-ARABINOSIDASE"/>
    <property type="match status" value="1"/>
</dbReference>
<dbReference type="GO" id="GO:0046558">
    <property type="term" value="F:arabinan endo-1,5-alpha-L-arabinosidase activity"/>
    <property type="evidence" value="ECO:0007669"/>
    <property type="project" value="InterPro"/>
</dbReference>
<comment type="similarity">
    <text evidence="2 5">Belongs to the glycosyl hydrolase 43 family.</text>
</comment>
<name>C0K009_9BACT</name>
<dbReference type="UniPathway" id="UPA00667"/>
<feature type="chain" id="PRO_5002898246" evidence="10">
    <location>
        <begin position="22"/>
        <end position="351"/>
    </location>
</feature>
<reference evidence="11" key="1">
    <citation type="submission" date="2008-11" db="EMBL/GenBank/DDBJ databases">
        <title>Isolation and characterization of a fructose-1,6-bisphosphatase in Bacteroides sp. from a rumen metagenomic library.</title>
        <authorList>
            <person name="Wang J."/>
            <person name="Liu K."/>
            <person name="Zhao S."/>
            <person name="Bu D."/>
            <person name="Li D."/>
            <person name="Yu P."/>
            <person name="Wei H."/>
            <person name="Zhou L."/>
        </authorList>
    </citation>
    <scope>NUCLEOTIDE SEQUENCE</scope>
</reference>
<evidence type="ECO:0000256" key="6">
    <source>
        <dbReference type="PIRSR" id="PIRSR026534-1"/>
    </source>
</evidence>
<feature type="compositionally biased region" description="Basic and acidic residues" evidence="9">
    <location>
        <begin position="218"/>
        <end position="230"/>
    </location>
</feature>
<evidence type="ECO:0000256" key="8">
    <source>
        <dbReference type="PIRSR" id="PIRSR026534-3"/>
    </source>
</evidence>
<dbReference type="SUPFAM" id="SSF75005">
    <property type="entry name" value="Arabinanase/levansucrase/invertase"/>
    <property type="match status" value="1"/>
</dbReference>
<evidence type="ECO:0000256" key="1">
    <source>
        <dbReference type="ARBA" id="ARBA00004834"/>
    </source>
</evidence>
<feature type="site" description="Important for substrate recognition" evidence="8">
    <location>
        <position position="307"/>
    </location>
</feature>
<dbReference type="InterPro" id="IPR016840">
    <property type="entry name" value="Glyco_hydro_43_endo_a_Ara-ase"/>
</dbReference>
<feature type="binding site" evidence="7">
    <location>
        <position position="39"/>
    </location>
    <ligand>
        <name>substrate</name>
    </ligand>
</feature>
<comment type="pathway">
    <text evidence="1 5">Glycan metabolism; L-arabinan degradation.</text>
</comment>
<dbReference type="CAZy" id="GH43">
    <property type="family name" value="Glycoside Hydrolase Family 43"/>
</dbReference>
<dbReference type="Gene3D" id="2.115.10.20">
    <property type="entry name" value="Glycosyl hydrolase domain, family 43"/>
    <property type="match status" value="1"/>
</dbReference>
<feature type="active site" description="Proton donor" evidence="6">
    <location>
        <position position="237"/>
    </location>
</feature>
<evidence type="ECO:0000256" key="4">
    <source>
        <dbReference type="ARBA" id="ARBA00023295"/>
    </source>
</evidence>
<dbReference type="InterPro" id="IPR023296">
    <property type="entry name" value="Glyco_hydro_beta-prop_sf"/>
</dbReference>
<evidence type="ECO:0000313" key="11">
    <source>
        <dbReference type="EMBL" id="ACM91039.1"/>
    </source>
</evidence>
<dbReference type="Pfam" id="PF04616">
    <property type="entry name" value="Glyco_hydro_43"/>
    <property type="match status" value="1"/>
</dbReference>
<dbReference type="EMBL" id="FJ529691">
    <property type="protein sequence ID" value="ACM91039.1"/>
    <property type="molecule type" value="Genomic_DNA"/>
</dbReference>
<dbReference type="InterPro" id="IPR050727">
    <property type="entry name" value="GH43_arabinanases"/>
</dbReference>
<protein>
    <submittedName>
        <fullName evidence="11">Alpha-L-arabinofuranosidase</fullName>
    </submittedName>
</protein>
<feature type="binding site" evidence="7">
    <location>
        <begin position="156"/>
        <end position="159"/>
    </location>
    <ligand>
        <name>substrate</name>
    </ligand>
</feature>
<keyword evidence="10" id="KW-0732">Signal</keyword>
<feature type="signal peptide" evidence="10">
    <location>
        <begin position="1"/>
        <end position="21"/>
    </location>
</feature>
<accession>C0K009</accession>
<evidence type="ECO:0000256" key="10">
    <source>
        <dbReference type="SAM" id="SignalP"/>
    </source>
</evidence>
<proteinExistence type="inferred from homology"/>
<sequence>MTLKHLTALFGTLFFVLAASAQDSRHQPSFNPLQPAVHDPVAARCGDTWYLFSTGFGISVLTSPDLKSWEPAGRVFDTPPQWALETVPGYHGHTWAPDILYHEGTYYLYYSCSSFGKNTSAIGVATNRTLDPSSPDYRWEDKGCVVRSVAGRDNWNAIDPNVFIDADGTGWISFGSFWGGIKLVRLDASLTHIAEPQEWFPLCRRPEGTAEDTSETDDAIKADPRGKDFDPGNGAVEAPFIVRHGGWYYLFVSYDLCCRGPKSTYKVVVGRSDKVTGPYVDAAGTPLMQGGGTVVVSGNDRYPGVGHCAVVFTGEGEKMLLHAYDRETGYNADLLVRSVNWGRDGWPSIQL</sequence>
<feature type="site" description="Important for catalytic activity, responsible for pKa modulation of the active site Glu and correct orientation of both the proton donor and substrate" evidence="8">
    <location>
        <position position="159"/>
    </location>
</feature>
<feature type="binding site" evidence="7">
    <location>
        <position position="116"/>
    </location>
    <ligand>
        <name>substrate</name>
    </ligand>
</feature>
<feature type="binding site" evidence="7">
    <location>
        <begin position="176"/>
        <end position="178"/>
    </location>
    <ligand>
        <name>substrate</name>
    </ligand>
</feature>
<dbReference type="CDD" id="cd18830">
    <property type="entry name" value="GH43_CjArb43A-like"/>
    <property type="match status" value="1"/>
</dbReference>
<dbReference type="InterPro" id="IPR006710">
    <property type="entry name" value="Glyco_hydro_43"/>
</dbReference>
<evidence type="ECO:0000256" key="2">
    <source>
        <dbReference type="ARBA" id="ARBA00009865"/>
    </source>
</evidence>
<keyword evidence="3 5" id="KW-0378">Hydrolase</keyword>